<evidence type="ECO:0000256" key="1">
    <source>
        <dbReference type="ARBA" id="ARBA00004651"/>
    </source>
</evidence>
<evidence type="ECO:0000313" key="9">
    <source>
        <dbReference type="Proteomes" id="UP001183420"/>
    </source>
</evidence>
<keyword evidence="9" id="KW-1185">Reference proteome</keyword>
<organism evidence="8 9">
    <name type="scientific">Streptomyces millisiae</name>
    <dbReference type="NCBI Taxonomy" id="3075542"/>
    <lineage>
        <taxon>Bacteria</taxon>
        <taxon>Bacillati</taxon>
        <taxon>Actinomycetota</taxon>
        <taxon>Actinomycetes</taxon>
        <taxon>Kitasatosporales</taxon>
        <taxon>Streptomycetaceae</taxon>
        <taxon>Streptomyces</taxon>
    </lineage>
</organism>
<evidence type="ECO:0000256" key="5">
    <source>
        <dbReference type="ARBA" id="ARBA00023136"/>
    </source>
</evidence>
<evidence type="ECO:0000313" key="8">
    <source>
        <dbReference type="EMBL" id="MDT0317942.1"/>
    </source>
</evidence>
<comment type="subcellular location">
    <subcellularLocation>
        <location evidence="1">Cell membrane</location>
        <topology evidence="1">Multi-pass membrane protein</topology>
    </subcellularLocation>
</comment>
<keyword evidence="4 6" id="KW-1133">Transmembrane helix</keyword>
<accession>A0ABU2LK33</accession>
<evidence type="ECO:0000256" key="2">
    <source>
        <dbReference type="ARBA" id="ARBA00022475"/>
    </source>
</evidence>
<gene>
    <name evidence="8" type="ORF">RNC47_06245</name>
</gene>
<dbReference type="PANTHER" id="PTHR35007">
    <property type="entry name" value="INTEGRAL MEMBRANE PROTEIN-RELATED"/>
    <property type="match status" value="1"/>
</dbReference>
<evidence type="ECO:0000256" key="4">
    <source>
        <dbReference type="ARBA" id="ARBA00022989"/>
    </source>
</evidence>
<keyword evidence="5 6" id="KW-0472">Membrane</keyword>
<dbReference type="RefSeq" id="WP_311596258.1">
    <property type="nucleotide sequence ID" value="NZ_JAVREM010000004.1"/>
</dbReference>
<feature type="transmembrane region" description="Helical" evidence="6">
    <location>
        <begin position="263"/>
        <end position="284"/>
    </location>
</feature>
<reference evidence="9" key="1">
    <citation type="submission" date="2023-07" db="EMBL/GenBank/DDBJ databases">
        <title>30 novel species of actinomycetes from the DSMZ collection.</title>
        <authorList>
            <person name="Nouioui I."/>
        </authorList>
    </citation>
    <scope>NUCLEOTIDE SEQUENCE [LARGE SCALE GENOMIC DNA]</scope>
    <source>
        <strain evidence="9">DSM 44918</strain>
    </source>
</reference>
<evidence type="ECO:0000259" key="7">
    <source>
        <dbReference type="Pfam" id="PF00482"/>
    </source>
</evidence>
<feature type="domain" description="Type II secretion system protein GspF" evidence="7">
    <location>
        <begin position="123"/>
        <end position="244"/>
    </location>
</feature>
<dbReference type="InterPro" id="IPR018076">
    <property type="entry name" value="T2SS_GspF_dom"/>
</dbReference>
<sequence length="292" mass="29958">MSAQLVGFAAALFAGAGAWLLVDVPGRRPGARLAAVGGPRPARRRTPWPALRRARWSPPRLAEPAERRVVLWCLAGGLLFGLWGSSWLPPVASVPLAPLAVRWWRGVAERREADLRRAAVIAFCASLAGELRAGRQPARAVLAAGLAGLGEPGAAVLAAARYGGDVPAALCAAAAQPGAGGLRGVAACWEVAVDGGASLATGLERVAAALRAERDQEDELRAQLAGPRASALVLAGLPLFGLLFGSAMGVAPLEVLLGSSLGLGLLLAGVVLEWGGVVWCRLLTRAAERGRA</sequence>
<evidence type="ECO:0000256" key="3">
    <source>
        <dbReference type="ARBA" id="ARBA00022692"/>
    </source>
</evidence>
<proteinExistence type="predicted"/>
<dbReference type="EMBL" id="JAVREM010000004">
    <property type="protein sequence ID" value="MDT0317942.1"/>
    <property type="molecule type" value="Genomic_DNA"/>
</dbReference>
<keyword evidence="3 6" id="KW-0812">Transmembrane</keyword>
<dbReference type="Proteomes" id="UP001183420">
    <property type="component" value="Unassembled WGS sequence"/>
</dbReference>
<comment type="caution">
    <text evidence="8">The sequence shown here is derived from an EMBL/GenBank/DDBJ whole genome shotgun (WGS) entry which is preliminary data.</text>
</comment>
<evidence type="ECO:0000256" key="6">
    <source>
        <dbReference type="SAM" id="Phobius"/>
    </source>
</evidence>
<protein>
    <submittedName>
        <fullName evidence="8">Type II secretion system F family protein</fullName>
    </submittedName>
</protein>
<dbReference type="PANTHER" id="PTHR35007:SF4">
    <property type="entry name" value="CONSERVED TRANSMEMBRANE PROTEIN-RELATED"/>
    <property type="match status" value="1"/>
</dbReference>
<name>A0ABU2LK33_9ACTN</name>
<dbReference type="Pfam" id="PF00482">
    <property type="entry name" value="T2SSF"/>
    <property type="match status" value="1"/>
</dbReference>
<feature type="transmembrane region" description="Helical" evidence="6">
    <location>
        <begin position="231"/>
        <end position="251"/>
    </location>
</feature>
<keyword evidence="2" id="KW-1003">Cell membrane</keyword>